<evidence type="ECO:0000256" key="1">
    <source>
        <dbReference type="SAM" id="MobiDB-lite"/>
    </source>
</evidence>
<accession>A0A165UDA1</accession>
<keyword evidence="3" id="KW-1185">Reference proteome</keyword>
<proteinExistence type="predicted"/>
<organism evidence="2 3">
    <name type="scientific">Daedalea quercina L-15889</name>
    <dbReference type="NCBI Taxonomy" id="1314783"/>
    <lineage>
        <taxon>Eukaryota</taxon>
        <taxon>Fungi</taxon>
        <taxon>Dikarya</taxon>
        <taxon>Basidiomycota</taxon>
        <taxon>Agaricomycotina</taxon>
        <taxon>Agaricomycetes</taxon>
        <taxon>Polyporales</taxon>
        <taxon>Fomitopsis</taxon>
    </lineage>
</organism>
<evidence type="ECO:0000313" key="3">
    <source>
        <dbReference type="Proteomes" id="UP000076727"/>
    </source>
</evidence>
<feature type="compositionally biased region" description="Basic and acidic residues" evidence="1">
    <location>
        <begin position="57"/>
        <end position="67"/>
    </location>
</feature>
<feature type="region of interest" description="Disordered" evidence="1">
    <location>
        <begin position="201"/>
        <end position="222"/>
    </location>
</feature>
<dbReference type="Proteomes" id="UP000076727">
    <property type="component" value="Unassembled WGS sequence"/>
</dbReference>
<sequence>MNPGGRHSRRRRSQSASSPVRALFPSDDPKWRISTKRARPNHPRSPSYKDLIALGEPPEKWDVDQWRRGKRVRRDTPPKRRTNDPHTSPCLFPFAHLPEDSARPAPLPGLPCTPAAFDLFPEHRRKKTRRDSRRSSPPHHDVFMPQAEPLSFGELNQLRSRALSELHRSVEESSEGQVQRLRDLENARSRPLFNAWDRDEVRHRRTRPDSSAQPDAASDGEDDIEIVSSEPASGSAPFHSRSPACKKRAMSLNMMDIDILDIEGHSYSSAELSERCSSPFSAVIGPSAYSSDDDMSRRDGGPMRYSGTYAIPDLTRSYTASSNPSCVSLSPVDLPTLGRMDVPISASPPEKAIAVLALAMANGACSVQDYSAIQQAEGGLRSPIDDSQVGDLWH</sequence>
<dbReference type="AlphaFoldDB" id="A0A165UDA1"/>
<reference evidence="2 3" key="1">
    <citation type="journal article" date="2016" name="Mol. Biol. Evol.">
        <title>Comparative Genomics of Early-Diverging Mushroom-Forming Fungi Provides Insights into the Origins of Lignocellulose Decay Capabilities.</title>
        <authorList>
            <person name="Nagy L.G."/>
            <person name="Riley R."/>
            <person name="Tritt A."/>
            <person name="Adam C."/>
            <person name="Daum C."/>
            <person name="Floudas D."/>
            <person name="Sun H."/>
            <person name="Yadav J.S."/>
            <person name="Pangilinan J."/>
            <person name="Larsson K.H."/>
            <person name="Matsuura K."/>
            <person name="Barry K."/>
            <person name="Labutti K."/>
            <person name="Kuo R."/>
            <person name="Ohm R.A."/>
            <person name="Bhattacharya S.S."/>
            <person name="Shirouzu T."/>
            <person name="Yoshinaga Y."/>
            <person name="Martin F.M."/>
            <person name="Grigoriev I.V."/>
            <person name="Hibbett D.S."/>
        </authorList>
    </citation>
    <scope>NUCLEOTIDE SEQUENCE [LARGE SCALE GENOMIC DNA]</scope>
    <source>
        <strain evidence="2 3">L-15889</strain>
    </source>
</reference>
<dbReference type="OrthoDB" id="2688840at2759"/>
<dbReference type="EMBL" id="KV429032">
    <property type="protein sequence ID" value="KZT74746.1"/>
    <property type="molecule type" value="Genomic_DNA"/>
</dbReference>
<evidence type="ECO:0000313" key="2">
    <source>
        <dbReference type="EMBL" id="KZT74746.1"/>
    </source>
</evidence>
<name>A0A165UDA1_9APHY</name>
<feature type="compositionally biased region" description="Basic residues" evidence="1">
    <location>
        <begin position="1"/>
        <end position="13"/>
    </location>
</feature>
<protein>
    <submittedName>
        <fullName evidence="2">Uncharacterized protein</fullName>
    </submittedName>
</protein>
<gene>
    <name evidence="2" type="ORF">DAEQUDRAFT_807074</name>
</gene>
<feature type="compositionally biased region" description="Basic residues" evidence="1">
    <location>
        <begin position="33"/>
        <end position="42"/>
    </location>
</feature>
<feature type="region of interest" description="Disordered" evidence="1">
    <location>
        <begin position="1"/>
        <end position="148"/>
    </location>
</feature>
<feature type="compositionally biased region" description="Basic and acidic residues" evidence="1">
    <location>
        <begin position="74"/>
        <end position="84"/>
    </location>
</feature>
<feature type="compositionally biased region" description="Basic residues" evidence="1">
    <location>
        <begin position="123"/>
        <end position="132"/>
    </location>
</feature>